<evidence type="ECO:0000313" key="2">
    <source>
        <dbReference type="EMBL" id="OPJ60312.1"/>
    </source>
</evidence>
<keyword evidence="3" id="KW-1185">Reference proteome</keyword>
<feature type="domain" description="ISXO2-like transposase" evidence="1">
    <location>
        <begin position="135"/>
        <end position="294"/>
    </location>
</feature>
<reference evidence="2 3" key="1">
    <citation type="submission" date="2017-03" db="EMBL/GenBank/DDBJ databases">
        <title>Genome sequence of Clostridium oryzae DSM 28571.</title>
        <authorList>
            <person name="Poehlein A."/>
            <person name="Daniel R."/>
        </authorList>
    </citation>
    <scope>NUCLEOTIDE SEQUENCE [LARGE SCALE GENOMIC DNA]</scope>
    <source>
        <strain evidence="2 3">DSM 28571</strain>
    </source>
</reference>
<dbReference type="Proteomes" id="UP000190080">
    <property type="component" value="Unassembled WGS sequence"/>
</dbReference>
<comment type="caution">
    <text evidence="2">The sequence shown here is derived from an EMBL/GenBank/DDBJ whole genome shotgun (WGS) entry which is preliminary data.</text>
</comment>
<gene>
    <name evidence="2" type="ORF">CLORY_28870</name>
</gene>
<dbReference type="GO" id="GO:0006313">
    <property type="term" value="P:DNA transposition"/>
    <property type="evidence" value="ECO:0007669"/>
    <property type="project" value="InterPro"/>
</dbReference>
<accession>A0A1V4IJW3</accession>
<organism evidence="2 3">
    <name type="scientific">Clostridium oryzae</name>
    <dbReference type="NCBI Taxonomy" id="1450648"/>
    <lineage>
        <taxon>Bacteria</taxon>
        <taxon>Bacillati</taxon>
        <taxon>Bacillota</taxon>
        <taxon>Clostridia</taxon>
        <taxon>Eubacteriales</taxon>
        <taxon>Clostridiaceae</taxon>
        <taxon>Clostridium</taxon>
    </lineage>
</organism>
<dbReference type="InterPro" id="IPR003220">
    <property type="entry name" value="InsA_N_dom_Znf"/>
</dbReference>
<protein>
    <recommendedName>
        <fullName evidence="1">ISXO2-like transposase domain-containing protein</fullName>
    </recommendedName>
</protein>
<dbReference type="RefSeq" id="WP_079425680.1">
    <property type="nucleotide sequence ID" value="NZ_MZGV01000033.1"/>
</dbReference>
<proteinExistence type="predicted"/>
<dbReference type="Pfam" id="PF03811">
    <property type="entry name" value="Zn_ribbon_InsA"/>
    <property type="match status" value="1"/>
</dbReference>
<name>A0A1V4IJW3_9CLOT</name>
<evidence type="ECO:0000313" key="3">
    <source>
        <dbReference type="Proteomes" id="UP000190080"/>
    </source>
</evidence>
<dbReference type="EMBL" id="MZGV01000033">
    <property type="protein sequence ID" value="OPJ60312.1"/>
    <property type="molecule type" value="Genomic_DNA"/>
</dbReference>
<dbReference type="NCBIfam" id="NF033547">
    <property type="entry name" value="transpos_IS1595"/>
    <property type="match status" value="1"/>
</dbReference>
<dbReference type="STRING" id="1450648.CLORY_28870"/>
<dbReference type="AlphaFoldDB" id="A0A1V4IJW3"/>
<evidence type="ECO:0000259" key="1">
    <source>
        <dbReference type="SMART" id="SM01126"/>
    </source>
</evidence>
<dbReference type="SMART" id="SM01126">
    <property type="entry name" value="DDE_Tnp_IS1595"/>
    <property type="match status" value="1"/>
</dbReference>
<dbReference type="InterPro" id="IPR024445">
    <property type="entry name" value="Tnp_ISXO2-like"/>
</dbReference>
<sequence length="327" mass="38208">MKFLLHKSSIKISNAKKIPSIQLNNFFINLLKHELDKTIDMCPHCHSTNIIKYGHFSENKQRYRCKDCRRTFNKVTNSILSYTKKTLNDWVQYLNCMNNKFTIRKSAFQLKISSTTAFYWRHKVLKVLNDNLPNALSGVIEIKTTYINESFKGKRYPDGRRKNICIGKKTNDFSDIKDRRVCVLCCHDNLGNTFAKTLCRGSINYAKVSETLKYKIPSNCEICTDNNMAYVSFAKKNNLRLHKITSINQIIEGKYHIKDAYNFSNKLKTLVSKCRGVCTRYLNFYISWTKWLYKSSKYNSIKNIINILMINKVNFINRDLNSIGELG</sequence>